<dbReference type="PaxDb" id="2903-EOD20661"/>
<dbReference type="HOGENOM" id="CLU_1963719_0_0_1"/>
<evidence type="ECO:0000313" key="2">
    <source>
        <dbReference type="Proteomes" id="UP000013827"/>
    </source>
</evidence>
<sequence>MPPAAPSPPTAPPACDGWCPRNSNVWTTKCAWGKCKGCTSCATVEEKCRLNFCESHTRGWPAKCGWDRCSGCPTCKDLQLPPAPPSWPGLRKSCMAAMCWFHTRPWGEKCGWQKCEGCPGCLDGQPVS</sequence>
<evidence type="ECO:0000313" key="1">
    <source>
        <dbReference type="EnsemblProtists" id="EOD20661"/>
    </source>
</evidence>
<dbReference type="KEGG" id="ehx:EMIHUDRAFT_241955"/>
<evidence type="ECO:0008006" key="3">
    <source>
        <dbReference type="Google" id="ProtNLM"/>
    </source>
</evidence>
<accession>A0A0D3JAX6</accession>
<dbReference type="Proteomes" id="UP000013827">
    <property type="component" value="Unassembled WGS sequence"/>
</dbReference>
<dbReference type="RefSeq" id="XP_005773090.1">
    <property type="nucleotide sequence ID" value="XM_005773033.1"/>
</dbReference>
<proteinExistence type="predicted"/>
<reference evidence="1" key="2">
    <citation type="submission" date="2024-10" db="UniProtKB">
        <authorList>
            <consortium name="EnsemblProtists"/>
        </authorList>
    </citation>
    <scope>IDENTIFICATION</scope>
</reference>
<dbReference type="EnsemblProtists" id="EOD20661">
    <property type="protein sequence ID" value="EOD20661"/>
    <property type="gene ID" value="EMIHUDRAFT_241955"/>
</dbReference>
<organism evidence="1 2">
    <name type="scientific">Emiliania huxleyi (strain CCMP1516)</name>
    <dbReference type="NCBI Taxonomy" id="280463"/>
    <lineage>
        <taxon>Eukaryota</taxon>
        <taxon>Haptista</taxon>
        <taxon>Haptophyta</taxon>
        <taxon>Prymnesiophyceae</taxon>
        <taxon>Isochrysidales</taxon>
        <taxon>Noelaerhabdaceae</taxon>
        <taxon>Emiliania</taxon>
    </lineage>
</organism>
<name>A0A0D3JAX6_EMIH1</name>
<dbReference type="AlphaFoldDB" id="A0A0D3JAX6"/>
<protein>
    <recommendedName>
        <fullName evidence="3">TNFR-Cys domain-containing protein</fullName>
    </recommendedName>
</protein>
<keyword evidence="2" id="KW-1185">Reference proteome</keyword>
<reference evidence="2" key="1">
    <citation type="journal article" date="2013" name="Nature">
        <title>Pan genome of the phytoplankton Emiliania underpins its global distribution.</title>
        <authorList>
            <person name="Read B.A."/>
            <person name="Kegel J."/>
            <person name="Klute M.J."/>
            <person name="Kuo A."/>
            <person name="Lefebvre S.C."/>
            <person name="Maumus F."/>
            <person name="Mayer C."/>
            <person name="Miller J."/>
            <person name="Monier A."/>
            <person name="Salamov A."/>
            <person name="Young J."/>
            <person name="Aguilar M."/>
            <person name="Claverie J.M."/>
            <person name="Frickenhaus S."/>
            <person name="Gonzalez K."/>
            <person name="Herman E.K."/>
            <person name="Lin Y.C."/>
            <person name="Napier J."/>
            <person name="Ogata H."/>
            <person name="Sarno A.F."/>
            <person name="Shmutz J."/>
            <person name="Schroeder D."/>
            <person name="de Vargas C."/>
            <person name="Verret F."/>
            <person name="von Dassow P."/>
            <person name="Valentin K."/>
            <person name="Van de Peer Y."/>
            <person name="Wheeler G."/>
            <person name="Dacks J.B."/>
            <person name="Delwiche C.F."/>
            <person name="Dyhrman S.T."/>
            <person name="Glockner G."/>
            <person name="John U."/>
            <person name="Richards T."/>
            <person name="Worden A.Z."/>
            <person name="Zhang X."/>
            <person name="Grigoriev I.V."/>
            <person name="Allen A.E."/>
            <person name="Bidle K."/>
            <person name="Borodovsky M."/>
            <person name="Bowler C."/>
            <person name="Brownlee C."/>
            <person name="Cock J.M."/>
            <person name="Elias M."/>
            <person name="Gladyshev V.N."/>
            <person name="Groth M."/>
            <person name="Guda C."/>
            <person name="Hadaegh A."/>
            <person name="Iglesias-Rodriguez M.D."/>
            <person name="Jenkins J."/>
            <person name="Jones B.M."/>
            <person name="Lawson T."/>
            <person name="Leese F."/>
            <person name="Lindquist E."/>
            <person name="Lobanov A."/>
            <person name="Lomsadze A."/>
            <person name="Malik S.B."/>
            <person name="Marsh M.E."/>
            <person name="Mackinder L."/>
            <person name="Mock T."/>
            <person name="Mueller-Roeber B."/>
            <person name="Pagarete A."/>
            <person name="Parker M."/>
            <person name="Probert I."/>
            <person name="Quesneville H."/>
            <person name="Raines C."/>
            <person name="Rensing S.A."/>
            <person name="Riano-Pachon D.M."/>
            <person name="Richier S."/>
            <person name="Rokitta S."/>
            <person name="Shiraiwa Y."/>
            <person name="Soanes D.M."/>
            <person name="van der Giezen M."/>
            <person name="Wahlund T.M."/>
            <person name="Williams B."/>
            <person name="Wilson W."/>
            <person name="Wolfe G."/>
            <person name="Wurch L.L."/>
        </authorList>
    </citation>
    <scope>NUCLEOTIDE SEQUENCE</scope>
</reference>
<dbReference type="GeneID" id="17266204"/>